<accession>A0AA90QWK0</accession>
<organism evidence="1 2">
    <name type="scientific">Bacillus salipaludis</name>
    <dbReference type="NCBI Taxonomy" id="2547811"/>
    <lineage>
        <taxon>Bacteria</taxon>
        <taxon>Bacillati</taxon>
        <taxon>Bacillota</taxon>
        <taxon>Bacilli</taxon>
        <taxon>Bacillales</taxon>
        <taxon>Bacillaceae</taxon>
        <taxon>Bacillus</taxon>
    </lineage>
</organism>
<evidence type="ECO:0000313" key="2">
    <source>
        <dbReference type="Proteomes" id="UP001178888"/>
    </source>
</evidence>
<evidence type="ECO:0000313" key="1">
    <source>
        <dbReference type="EMBL" id="MDQ6598099.1"/>
    </source>
</evidence>
<comment type="caution">
    <text evidence="1">The sequence shown here is derived from an EMBL/GenBank/DDBJ whole genome shotgun (WGS) entry which is preliminary data.</text>
</comment>
<name>A0AA90QWK0_9BACI</name>
<dbReference type="Proteomes" id="UP001178888">
    <property type="component" value="Unassembled WGS sequence"/>
</dbReference>
<dbReference type="InterPro" id="IPR014858">
    <property type="entry name" value="BrxB"/>
</dbReference>
<proteinExistence type="predicted"/>
<keyword evidence="2" id="KW-1185">Reference proteome</keyword>
<sequence>MKQIQQKLNRFFEEIQKEDFLKMRGLGNEVPYFVFDYPPENELIVRNSIKYYQGKLPVKIKVLNLFELIINLFDDIGRLEGLKQFEEEQGTEELFEAIRPSIEEELLVEQIAEEAENAQVIFITGVGSVFTLIRTNELLNQLHAQVTNTPIIIFYPGEYSGQGLSLFNRFESHGYYRAFSI</sequence>
<dbReference type="Pfam" id="PF08747">
    <property type="entry name" value="BrxB"/>
    <property type="match status" value="1"/>
</dbReference>
<protein>
    <submittedName>
        <fullName evidence="1">DUF1788 domain-containing protein</fullName>
    </submittedName>
</protein>
<dbReference type="EMBL" id="JAVGVR010000001">
    <property type="protein sequence ID" value="MDQ6598099.1"/>
    <property type="molecule type" value="Genomic_DNA"/>
</dbReference>
<gene>
    <name evidence="1" type="ORF">RCG21_17350</name>
</gene>
<reference evidence="1" key="1">
    <citation type="submission" date="2023-08" db="EMBL/GenBank/DDBJ databases">
        <title>Nitrogen cycling bacteria in agricultural field soils.</title>
        <authorList>
            <person name="Jang J."/>
        </authorList>
    </citation>
    <scope>NUCLEOTIDE SEQUENCE</scope>
    <source>
        <strain evidence="1">PS3-36</strain>
    </source>
</reference>
<dbReference type="AlphaFoldDB" id="A0AA90QWK0"/>
<dbReference type="RefSeq" id="WP_308913484.1">
    <property type="nucleotide sequence ID" value="NZ_JAVGVR010000001.1"/>
</dbReference>